<feature type="compositionally biased region" description="Pro residues" evidence="1">
    <location>
        <begin position="1"/>
        <end position="13"/>
    </location>
</feature>
<dbReference type="Proteomes" id="UP001152523">
    <property type="component" value="Unassembled WGS sequence"/>
</dbReference>
<protein>
    <submittedName>
        <fullName evidence="2">Uncharacterized protein</fullName>
    </submittedName>
</protein>
<reference evidence="2" key="1">
    <citation type="submission" date="2022-07" db="EMBL/GenBank/DDBJ databases">
        <authorList>
            <person name="Macas J."/>
            <person name="Novak P."/>
            <person name="Neumann P."/>
        </authorList>
    </citation>
    <scope>NUCLEOTIDE SEQUENCE</scope>
</reference>
<gene>
    <name evidence="2" type="ORF">CEPIT_LOCUS23019</name>
</gene>
<dbReference type="AlphaFoldDB" id="A0AAV0ECN2"/>
<name>A0AAV0ECN2_9ASTE</name>
<accession>A0AAV0ECN2</accession>
<keyword evidence="3" id="KW-1185">Reference proteome</keyword>
<proteinExistence type="predicted"/>
<evidence type="ECO:0000313" key="3">
    <source>
        <dbReference type="Proteomes" id="UP001152523"/>
    </source>
</evidence>
<feature type="region of interest" description="Disordered" evidence="1">
    <location>
        <begin position="1"/>
        <end position="49"/>
    </location>
</feature>
<sequence length="262" mass="30445">MPQTKQPPQPPPSQYSVRQGPRPNLTPLNHQKQSPTLSHQQHPSTSHIHDDLFEDNEDVEEEIIDWKPNTYGDLKWGEEPLDPFKSISVAKFQRPNIGVNATGELVNISVNKTSLKFQGILSKQIKYNLHPAGQQWKWVPKRTKQLYWEQFQDVVTWDTSKYQLEDIRIAFKNHIKSRAYSRIMGDIRKKRPSTVNNFTWAAVQEYMRSEQFKKASQSGKKNRIAGGDRCKQYGGSKAAIDVAEEEIFSLNYYETSYDDFHF</sequence>
<evidence type="ECO:0000256" key="1">
    <source>
        <dbReference type="SAM" id="MobiDB-lite"/>
    </source>
</evidence>
<feature type="compositionally biased region" description="Polar residues" evidence="1">
    <location>
        <begin position="26"/>
        <end position="46"/>
    </location>
</feature>
<dbReference type="EMBL" id="CAMAPF010000915">
    <property type="protein sequence ID" value="CAH9120398.1"/>
    <property type="molecule type" value="Genomic_DNA"/>
</dbReference>
<comment type="caution">
    <text evidence="2">The sequence shown here is derived from an EMBL/GenBank/DDBJ whole genome shotgun (WGS) entry which is preliminary data.</text>
</comment>
<evidence type="ECO:0000313" key="2">
    <source>
        <dbReference type="EMBL" id="CAH9120398.1"/>
    </source>
</evidence>
<organism evidence="2 3">
    <name type="scientific">Cuscuta epithymum</name>
    <dbReference type="NCBI Taxonomy" id="186058"/>
    <lineage>
        <taxon>Eukaryota</taxon>
        <taxon>Viridiplantae</taxon>
        <taxon>Streptophyta</taxon>
        <taxon>Embryophyta</taxon>
        <taxon>Tracheophyta</taxon>
        <taxon>Spermatophyta</taxon>
        <taxon>Magnoliopsida</taxon>
        <taxon>eudicotyledons</taxon>
        <taxon>Gunneridae</taxon>
        <taxon>Pentapetalae</taxon>
        <taxon>asterids</taxon>
        <taxon>lamiids</taxon>
        <taxon>Solanales</taxon>
        <taxon>Convolvulaceae</taxon>
        <taxon>Cuscuteae</taxon>
        <taxon>Cuscuta</taxon>
        <taxon>Cuscuta subgen. Cuscuta</taxon>
    </lineage>
</organism>